<evidence type="ECO:0000313" key="2">
    <source>
        <dbReference type="EMBL" id="KAK3682067.1"/>
    </source>
</evidence>
<dbReference type="Proteomes" id="UP001270362">
    <property type="component" value="Unassembled WGS sequence"/>
</dbReference>
<feature type="region of interest" description="Disordered" evidence="1">
    <location>
        <begin position="1"/>
        <end position="232"/>
    </location>
</feature>
<feature type="compositionally biased region" description="Low complexity" evidence="1">
    <location>
        <begin position="111"/>
        <end position="121"/>
    </location>
</feature>
<comment type="caution">
    <text evidence="2">The sequence shown here is derived from an EMBL/GenBank/DDBJ whole genome shotgun (WGS) entry which is preliminary data.</text>
</comment>
<accession>A0AAE1C7S6</accession>
<feature type="region of interest" description="Disordered" evidence="1">
    <location>
        <begin position="308"/>
        <end position="327"/>
    </location>
</feature>
<dbReference type="EMBL" id="JAULSO010000005">
    <property type="protein sequence ID" value="KAK3682067.1"/>
    <property type="molecule type" value="Genomic_DNA"/>
</dbReference>
<feature type="compositionally biased region" description="Pro residues" evidence="1">
    <location>
        <begin position="88"/>
        <end position="100"/>
    </location>
</feature>
<keyword evidence="3" id="KW-1185">Reference proteome</keyword>
<gene>
    <name evidence="2" type="ORF">B0T22DRAFT_470210</name>
</gene>
<dbReference type="AlphaFoldDB" id="A0AAE1C7S6"/>
<reference evidence="2" key="1">
    <citation type="journal article" date="2023" name="Mol. Phylogenet. Evol.">
        <title>Genome-scale phylogeny and comparative genomics of the fungal order Sordariales.</title>
        <authorList>
            <person name="Hensen N."/>
            <person name="Bonometti L."/>
            <person name="Westerberg I."/>
            <person name="Brannstrom I.O."/>
            <person name="Guillou S."/>
            <person name="Cros-Aarteil S."/>
            <person name="Calhoun S."/>
            <person name="Haridas S."/>
            <person name="Kuo A."/>
            <person name="Mondo S."/>
            <person name="Pangilinan J."/>
            <person name="Riley R."/>
            <person name="LaButti K."/>
            <person name="Andreopoulos B."/>
            <person name="Lipzen A."/>
            <person name="Chen C."/>
            <person name="Yan M."/>
            <person name="Daum C."/>
            <person name="Ng V."/>
            <person name="Clum A."/>
            <person name="Steindorff A."/>
            <person name="Ohm R.A."/>
            <person name="Martin F."/>
            <person name="Silar P."/>
            <person name="Natvig D.O."/>
            <person name="Lalanne C."/>
            <person name="Gautier V."/>
            <person name="Ament-Velasquez S.L."/>
            <person name="Kruys A."/>
            <person name="Hutchinson M.I."/>
            <person name="Powell A.J."/>
            <person name="Barry K."/>
            <person name="Miller A.N."/>
            <person name="Grigoriev I.V."/>
            <person name="Debuchy R."/>
            <person name="Gladieux P."/>
            <person name="Hiltunen Thoren M."/>
            <person name="Johannesson H."/>
        </authorList>
    </citation>
    <scope>NUCLEOTIDE SEQUENCE</scope>
    <source>
        <strain evidence="2">CBS 314.62</strain>
    </source>
</reference>
<reference evidence="2" key="2">
    <citation type="submission" date="2023-06" db="EMBL/GenBank/DDBJ databases">
        <authorList>
            <consortium name="Lawrence Berkeley National Laboratory"/>
            <person name="Haridas S."/>
            <person name="Hensen N."/>
            <person name="Bonometti L."/>
            <person name="Westerberg I."/>
            <person name="Brannstrom I.O."/>
            <person name="Guillou S."/>
            <person name="Cros-Aarteil S."/>
            <person name="Calhoun S."/>
            <person name="Kuo A."/>
            <person name="Mondo S."/>
            <person name="Pangilinan J."/>
            <person name="Riley R."/>
            <person name="Labutti K."/>
            <person name="Andreopoulos B."/>
            <person name="Lipzen A."/>
            <person name="Chen C."/>
            <person name="Yanf M."/>
            <person name="Daum C."/>
            <person name="Ng V."/>
            <person name="Clum A."/>
            <person name="Steindorff A."/>
            <person name="Ohm R."/>
            <person name="Martin F."/>
            <person name="Silar P."/>
            <person name="Natvig D."/>
            <person name="Lalanne C."/>
            <person name="Gautier V."/>
            <person name="Ament-Velasquez S.L."/>
            <person name="Kruys A."/>
            <person name="Hutchinson M.I."/>
            <person name="Powell A.J."/>
            <person name="Barry K."/>
            <person name="Miller A.N."/>
            <person name="Grigoriev I.V."/>
            <person name="Debuchy R."/>
            <person name="Gladieux P."/>
            <person name="Thoren M.H."/>
            <person name="Johannesson H."/>
        </authorList>
    </citation>
    <scope>NUCLEOTIDE SEQUENCE</scope>
    <source>
        <strain evidence="2">CBS 314.62</strain>
    </source>
</reference>
<name>A0AAE1C7S6_9PEZI</name>
<proteinExistence type="predicted"/>
<feature type="compositionally biased region" description="Basic and acidic residues" evidence="1">
    <location>
        <begin position="1"/>
        <end position="20"/>
    </location>
</feature>
<evidence type="ECO:0000256" key="1">
    <source>
        <dbReference type="SAM" id="MobiDB-lite"/>
    </source>
</evidence>
<protein>
    <submittedName>
        <fullName evidence="2">Uncharacterized protein</fullName>
    </submittedName>
</protein>
<sequence length="327" mass="36116">MSARYPRQEDPNRRIDKWDDGYEYIAGDQSDEGDSAPHFAPPPKASKPVRRSEYEPDYPEHKRNPYPSPPSASDEHGRPRRHHRDIRPPPMHHPTRSPSPPRRRDRDSRHAAATAPTPRATRGMRNAPAPARTHRSPSPSGHGDRPHGRSDRYRSPTPAPPLERTRYLEREREADREKEREKQRDSDSRQDRSAGKSSAPRRPTISRSKTTSAKDRLAHLSPRWQQAAAAALQAGSMTAYNLRSEPGPWKGEKGARIATAALGAAAIDAFAKGATEKSGGTSKAEQGGGHRSEVETLSSVFGGLIADQIARRGSGRGKGKGKGKKKY</sequence>
<evidence type="ECO:0000313" key="3">
    <source>
        <dbReference type="Proteomes" id="UP001270362"/>
    </source>
</evidence>
<organism evidence="2 3">
    <name type="scientific">Podospora appendiculata</name>
    <dbReference type="NCBI Taxonomy" id="314037"/>
    <lineage>
        <taxon>Eukaryota</taxon>
        <taxon>Fungi</taxon>
        <taxon>Dikarya</taxon>
        <taxon>Ascomycota</taxon>
        <taxon>Pezizomycotina</taxon>
        <taxon>Sordariomycetes</taxon>
        <taxon>Sordariomycetidae</taxon>
        <taxon>Sordariales</taxon>
        <taxon>Podosporaceae</taxon>
        <taxon>Podospora</taxon>
    </lineage>
</organism>
<feature type="compositionally biased region" description="Basic and acidic residues" evidence="1">
    <location>
        <begin position="142"/>
        <end position="154"/>
    </location>
</feature>
<feature type="region of interest" description="Disordered" evidence="1">
    <location>
        <begin position="273"/>
        <end position="296"/>
    </location>
</feature>
<feature type="compositionally biased region" description="Basic residues" evidence="1">
    <location>
        <begin position="313"/>
        <end position="327"/>
    </location>
</feature>
<feature type="compositionally biased region" description="Basic and acidic residues" evidence="1">
    <location>
        <begin position="163"/>
        <end position="194"/>
    </location>
</feature>
<feature type="compositionally biased region" description="Basic and acidic residues" evidence="1">
    <location>
        <begin position="50"/>
        <end position="63"/>
    </location>
</feature>